<evidence type="ECO:0000259" key="9">
    <source>
        <dbReference type="Pfam" id="PF00924"/>
    </source>
</evidence>
<dbReference type="Gene3D" id="3.30.70.100">
    <property type="match status" value="1"/>
</dbReference>
<evidence type="ECO:0000256" key="1">
    <source>
        <dbReference type="ARBA" id="ARBA00004651"/>
    </source>
</evidence>
<accession>A0NP94</accession>
<feature type="chain" id="PRO_5002628097" evidence="8">
    <location>
        <begin position="19"/>
        <end position="817"/>
    </location>
</feature>
<dbReference type="InterPro" id="IPR049278">
    <property type="entry name" value="MS_channel_C"/>
</dbReference>
<dbReference type="eggNOG" id="COG3264">
    <property type="taxonomic scope" value="Bacteria"/>
</dbReference>
<dbReference type="OrthoDB" id="9799209at2"/>
<dbReference type="EMBL" id="AAUW01000003">
    <property type="protein sequence ID" value="EAV45257.1"/>
    <property type="molecule type" value="Genomic_DNA"/>
</dbReference>
<keyword evidence="4 7" id="KW-0812">Transmembrane</keyword>
<feature type="transmembrane region" description="Helical" evidence="7">
    <location>
        <begin position="450"/>
        <end position="475"/>
    </location>
</feature>
<evidence type="ECO:0000313" key="12">
    <source>
        <dbReference type="EMBL" id="EAV45257.1"/>
    </source>
</evidence>
<dbReference type="InterPro" id="IPR006685">
    <property type="entry name" value="MscS_channel_2nd"/>
</dbReference>
<feature type="transmembrane region" description="Helical" evidence="7">
    <location>
        <begin position="420"/>
        <end position="444"/>
    </location>
</feature>
<sequence>MKFLKSILLIAVFAAVVAGGLSPDTPRAQTADTVVAQSDAGNAETTRRSDVDDLFRRAATALEGGSVSPRTLDQLRSQLVTVRDANSEIISRGSIRASALAAQLNSLGPPPAEGQEEADVVAARRKELTNELAIANAPVRRASEIHDEAVFFIREVDKQLRSRQLDKLFDRYPSPLAPSTWSTGFQEIGQFFRRFERDVQNELARPSVSKKLDETLPLALALTLFGILFLTVLQQPISRALKRYCEKPATGVKALLLALLYNASFIVLPTIGAASLISVFPVLDIYPNSVRTAVIAIPVMALVVIIANWLGHTLFAPGQSRWRLLDLGDREAKIGLRLCQGLGVFVALEVAVEAFELDNAFGLSAISILSASPIAVAAVMLWALAGIIRYSDAAEREVPESEQTAEQPEEGSVKPQESGFLLFLSLLMKASAVLAVCVTLLGYVQLARVAILPVIMTVAQLGFGFMLYHLVLVIVKAALGKRDDEHVPILVAFSLICVLTMIFTPLIAMTWGARATDIIEAWILLTNGVQLGDIHLSLDSLIVLVTIFGIGVVVTRWLQNLLKGTVLPQTRMDSGAQNALVTGTGYVGLTLAVLIAVSTAGLNLSSLAVVAGALSVGIGFGLQTIVSNFVSGIILLIERPIKEGDWIEVSGQSGYVRKISVRSTRIETFDRHDVIVPNSDLIAGTVKNMTLTNKSGRLILPVGVAYGSDLEKVKLILFDAARAHNTIARYPTPQVLFMGLGDSSLNFELRCFLKDIGNVMTTKSDLYFTVYNELGKAGVEIPFPQRDLHIKDFDQLAEALERRQAVPASQPAVDKPS</sequence>
<dbReference type="InterPro" id="IPR011014">
    <property type="entry name" value="MscS_channel_TM-2"/>
</dbReference>
<dbReference type="GO" id="GO:0005886">
    <property type="term" value="C:plasma membrane"/>
    <property type="evidence" value="ECO:0007669"/>
    <property type="project" value="UniProtKB-SubCell"/>
</dbReference>
<feature type="domain" description="Mechanosensitive ion channel MscS" evidence="9">
    <location>
        <begin position="624"/>
        <end position="690"/>
    </location>
</feature>
<dbReference type="InterPro" id="IPR052702">
    <property type="entry name" value="MscS-like_channel"/>
</dbReference>
<reference evidence="12 13" key="1">
    <citation type="submission" date="2006-05" db="EMBL/GenBank/DDBJ databases">
        <authorList>
            <person name="King G."/>
            <person name="Ferriera S."/>
            <person name="Johnson J."/>
            <person name="Kravitz S."/>
            <person name="Beeson K."/>
            <person name="Sutton G."/>
            <person name="Rogers Y.-H."/>
            <person name="Friedman R."/>
            <person name="Frazier M."/>
            <person name="Venter J.C."/>
        </authorList>
    </citation>
    <scope>NUCLEOTIDE SEQUENCE [LARGE SCALE GENOMIC DNA]</scope>
    <source>
        <strain evidence="13">ATCC 25650 / DSM 13394 / JCM 20685 / NBRC 16684 / NCIMB 2208 / IAM 12614 / B1</strain>
    </source>
</reference>
<dbReference type="RefSeq" id="WP_006932549.1">
    <property type="nucleotide sequence ID" value="NZ_AAUW01000003.1"/>
</dbReference>
<name>A0NP94_ROSAI</name>
<organism evidence="12 13">
    <name type="scientific">Roseibium aggregatum (strain ATCC 25650 / DSM 13394 / JCM 20685 / NBRC 16684 / NCIMB 2208 / IAM 12614 / B1)</name>
    <name type="common">Stappia aggregata</name>
    <dbReference type="NCBI Taxonomy" id="384765"/>
    <lineage>
        <taxon>Bacteria</taxon>
        <taxon>Pseudomonadati</taxon>
        <taxon>Pseudomonadota</taxon>
        <taxon>Alphaproteobacteria</taxon>
        <taxon>Hyphomicrobiales</taxon>
        <taxon>Stappiaceae</taxon>
        <taxon>Roseibium</taxon>
    </lineage>
</organism>
<feature type="transmembrane region" description="Helical" evidence="7">
    <location>
        <begin position="254"/>
        <end position="280"/>
    </location>
</feature>
<gene>
    <name evidence="12" type="ORF">SIAM614_18069</name>
</gene>
<dbReference type="GO" id="GO:0008381">
    <property type="term" value="F:mechanosensitive monoatomic ion channel activity"/>
    <property type="evidence" value="ECO:0007669"/>
    <property type="project" value="UniProtKB-ARBA"/>
</dbReference>
<evidence type="ECO:0000256" key="4">
    <source>
        <dbReference type="ARBA" id="ARBA00022692"/>
    </source>
</evidence>
<keyword evidence="3" id="KW-1003">Cell membrane</keyword>
<dbReference type="AlphaFoldDB" id="A0NP94"/>
<feature type="domain" description="Mechanosensitive ion channel MscS C-terminal" evidence="11">
    <location>
        <begin position="700"/>
        <end position="781"/>
    </location>
</feature>
<evidence type="ECO:0000259" key="11">
    <source>
        <dbReference type="Pfam" id="PF21082"/>
    </source>
</evidence>
<dbReference type="InterPro" id="IPR022249">
    <property type="entry name" value="DUF3772"/>
</dbReference>
<evidence type="ECO:0000256" key="8">
    <source>
        <dbReference type="SAM" id="SignalP"/>
    </source>
</evidence>
<comment type="caution">
    <text evidence="12">The sequence shown here is derived from an EMBL/GenBank/DDBJ whole genome shotgun (WGS) entry which is preliminary data.</text>
</comment>
<evidence type="ECO:0000256" key="5">
    <source>
        <dbReference type="ARBA" id="ARBA00022989"/>
    </source>
</evidence>
<feature type="transmembrane region" description="Helical" evidence="7">
    <location>
        <begin position="608"/>
        <end position="637"/>
    </location>
</feature>
<evidence type="ECO:0000256" key="7">
    <source>
        <dbReference type="SAM" id="Phobius"/>
    </source>
</evidence>
<feature type="transmembrane region" description="Helical" evidence="7">
    <location>
        <begin position="292"/>
        <end position="315"/>
    </location>
</feature>
<protein>
    <submittedName>
        <fullName evidence="12">Mechanosensitive ion channel family protein</fullName>
    </submittedName>
</protein>
<feature type="transmembrane region" description="Helical" evidence="7">
    <location>
        <begin position="336"/>
        <end position="355"/>
    </location>
</feature>
<feature type="transmembrane region" description="Helical" evidence="7">
    <location>
        <begin position="534"/>
        <end position="558"/>
    </location>
</feature>
<dbReference type="Proteomes" id="UP000004848">
    <property type="component" value="Unassembled WGS sequence"/>
</dbReference>
<dbReference type="SUPFAM" id="SSF50182">
    <property type="entry name" value="Sm-like ribonucleoproteins"/>
    <property type="match status" value="1"/>
</dbReference>
<feature type="transmembrane region" description="Helical" evidence="7">
    <location>
        <begin position="361"/>
        <end position="388"/>
    </location>
</feature>
<keyword evidence="6 7" id="KW-0472">Membrane</keyword>
<dbReference type="Gene3D" id="1.10.287.1260">
    <property type="match status" value="1"/>
</dbReference>
<feature type="transmembrane region" description="Helical" evidence="7">
    <location>
        <begin position="579"/>
        <end position="602"/>
    </location>
</feature>
<dbReference type="GeneID" id="68845387"/>
<comment type="subcellular location">
    <subcellularLocation>
        <location evidence="1">Cell membrane</location>
        <topology evidence="1">Multi-pass membrane protein</topology>
    </subcellularLocation>
</comment>
<feature type="transmembrane region" description="Helical" evidence="7">
    <location>
        <begin position="487"/>
        <end position="514"/>
    </location>
</feature>
<evidence type="ECO:0000313" key="13">
    <source>
        <dbReference type="Proteomes" id="UP000004848"/>
    </source>
</evidence>
<dbReference type="SUPFAM" id="SSF82861">
    <property type="entry name" value="Mechanosensitive channel protein MscS (YggB), transmembrane region"/>
    <property type="match status" value="1"/>
</dbReference>
<dbReference type="Pfam" id="PF00924">
    <property type="entry name" value="MS_channel_2nd"/>
    <property type="match status" value="1"/>
</dbReference>
<dbReference type="InterPro" id="IPR023408">
    <property type="entry name" value="MscS_beta-dom_sf"/>
</dbReference>
<feature type="signal peptide" evidence="8">
    <location>
        <begin position="1"/>
        <end position="18"/>
    </location>
</feature>
<dbReference type="Pfam" id="PF12607">
    <property type="entry name" value="DUF3772"/>
    <property type="match status" value="1"/>
</dbReference>
<dbReference type="InterPro" id="IPR010920">
    <property type="entry name" value="LSM_dom_sf"/>
</dbReference>
<dbReference type="Pfam" id="PF21082">
    <property type="entry name" value="MS_channel_3rd"/>
    <property type="match status" value="1"/>
</dbReference>
<proteinExistence type="inferred from homology"/>
<evidence type="ECO:0000256" key="2">
    <source>
        <dbReference type="ARBA" id="ARBA00008017"/>
    </source>
</evidence>
<dbReference type="PANTHER" id="PTHR30347">
    <property type="entry name" value="POTASSIUM CHANNEL RELATED"/>
    <property type="match status" value="1"/>
</dbReference>
<dbReference type="Gene3D" id="2.30.30.60">
    <property type="match status" value="1"/>
</dbReference>
<dbReference type="SUPFAM" id="SSF82689">
    <property type="entry name" value="Mechanosensitive channel protein MscS (YggB), C-terminal domain"/>
    <property type="match status" value="1"/>
</dbReference>
<evidence type="ECO:0000256" key="3">
    <source>
        <dbReference type="ARBA" id="ARBA00022475"/>
    </source>
</evidence>
<comment type="similarity">
    <text evidence="2">Belongs to the MscS (TC 1.A.23) family.</text>
</comment>
<keyword evidence="5 7" id="KW-1133">Transmembrane helix</keyword>
<keyword evidence="8" id="KW-0732">Signal</keyword>
<evidence type="ECO:0000256" key="6">
    <source>
        <dbReference type="ARBA" id="ARBA00023136"/>
    </source>
</evidence>
<feature type="transmembrane region" description="Helical" evidence="7">
    <location>
        <begin position="215"/>
        <end position="233"/>
    </location>
</feature>
<dbReference type="PANTHER" id="PTHR30347:SF1">
    <property type="entry name" value="MECHANOSENSITIVE CHANNEL MSCK"/>
    <property type="match status" value="1"/>
</dbReference>
<dbReference type="InterPro" id="IPR011066">
    <property type="entry name" value="MscS_channel_C_sf"/>
</dbReference>
<evidence type="ECO:0000259" key="10">
    <source>
        <dbReference type="Pfam" id="PF12607"/>
    </source>
</evidence>
<feature type="domain" description="DUF3772" evidence="10">
    <location>
        <begin position="140"/>
        <end position="199"/>
    </location>
</feature>